<dbReference type="InterPro" id="IPR006638">
    <property type="entry name" value="Elp3/MiaA/NifB-like_rSAM"/>
</dbReference>
<protein>
    <submittedName>
        <fullName evidence="2">Oxygen-independent coproporphyrinogen-III oxidase-like protein HemZ</fullName>
        <ecNumber evidence="2">1.3.99.-</ecNumber>
    </submittedName>
</protein>
<evidence type="ECO:0000259" key="1">
    <source>
        <dbReference type="PROSITE" id="PS51918"/>
    </source>
</evidence>
<dbReference type="SFLD" id="SFLDG01065">
    <property type="entry name" value="anaerobic_coproporphyrinogen-I"/>
    <property type="match status" value="1"/>
</dbReference>
<dbReference type="GO" id="GO:0006779">
    <property type="term" value="P:porphyrin-containing compound biosynthetic process"/>
    <property type="evidence" value="ECO:0007669"/>
    <property type="project" value="TreeGrafter"/>
</dbReference>
<keyword evidence="3" id="KW-1185">Reference proteome</keyword>
<dbReference type="Gene3D" id="3.80.30.20">
    <property type="entry name" value="tm_1862 like domain"/>
    <property type="match status" value="1"/>
</dbReference>
<dbReference type="NCBIfam" id="TIGR03994">
    <property type="entry name" value="rSAM_HemZ"/>
    <property type="match status" value="1"/>
</dbReference>
<keyword evidence="2" id="KW-0560">Oxidoreductase</keyword>
<sequence length="496" mass="57339">MYYVLLEGHNYSYEIYEMVTLYFPQEKITTINSEDELPVYCRYIKSFISVNEDKIKGSCFLYHVESGVKNLISSSEESLPIDENIKKLTKHCVKITAYNMLKNLTGVNMPWGILVGIRPAKIVNDLKSKDSSIDEIKDILGDKYRVREDKINLVTKVSDISYPLINTDSKNISIYIGIPFCPTRCVYCSFAAYPIKPYEKYISSYIEALKYEMDELSRFIDGKFKIDTLYIGGGTPTSLDDDSFYEVINHAAQKFHVKSLKEFTVEAGRPDTITKEKLDIMHEHMVDRISINPQTMNDDTLKRIGRLHSVKDIIDKYELARKYNFNSINMDMIVGLPGETEEDIKNTLDEIIKLNPENITVHSMSLKRASKLKEEIISGKEDNLNSDNIYDALMEYIYTNLFKNHYTPYYMYRQKKSAGNLENVGYCIKDKECLYNIQMIEEKETIIGIGADSVTKMVFTNENRIERYANKKDLTEYINTIKESTEKKIKALGMLT</sequence>
<comment type="caution">
    <text evidence="2">The sequence shown here is derived from an EMBL/GenBank/DDBJ whole genome shotgun (WGS) entry which is preliminary data.</text>
</comment>
<dbReference type="OrthoDB" id="9808022at2"/>
<evidence type="ECO:0000313" key="2">
    <source>
        <dbReference type="EMBL" id="KPU44981.1"/>
    </source>
</evidence>
<dbReference type="EMBL" id="LKET01000028">
    <property type="protein sequence ID" value="KPU44981.1"/>
    <property type="molecule type" value="Genomic_DNA"/>
</dbReference>
<dbReference type="GO" id="GO:0051539">
    <property type="term" value="F:4 iron, 4 sulfur cluster binding"/>
    <property type="evidence" value="ECO:0007669"/>
    <property type="project" value="TreeGrafter"/>
</dbReference>
<proteinExistence type="predicted"/>
<feature type="domain" description="Radical SAM core" evidence="1">
    <location>
        <begin position="166"/>
        <end position="400"/>
    </location>
</feature>
<dbReference type="SMART" id="SM00729">
    <property type="entry name" value="Elp3"/>
    <property type="match status" value="1"/>
</dbReference>
<dbReference type="RefSeq" id="WP_054874527.1">
    <property type="nucleotide sequence ID" value="NZ_LKET01000028.1"/>
</dbReference>
<dbReference type="STRING" id="36849.OXPF_14590"/>
<dbReference type="InterPro" id="IPR034505">
    <property type="entry name" value="Coproporphyrinogen-III_oxidase"/>
</dbReference>
<reference evidence="2 3" key="1">
    <citation type="submission" date="2015-09" db="EMBL/GenBank/DDBJ databases">
        <title>Genome sequence of Oxobacter pfennigii DSM 3222.</title>
        <authorList>
            <person name="Poehlein A."/>
            <person name="Bengelsdorf F.R."/>
            <person name="Schiel-Bengelsdorf B."/>
            <person name="Duerre P."/>
            <person name="Daniel R."/>
        </authorList>
    </citation>
    <scope>NUCLEOTIDE SEQUENCE [LARGE SCALE GENOMIC DNA]</scope>
    <source>
        <strain evidence="2 3">DSM 3222</strain>
    </source>
</reference>
<dbReference type="SFLD" id="SFLDS00029">
    <property type="entry name" value="Radical_SAM"/>
    <property type="match status" value="1"/>
</dbReference>
<dbReference type="Pfam" id="PF04055">
    <property type="entry name" value="Radical_SAM"/>
    <property type="match status" value="1"/>
</dbReference>
<dbReference type="GO" id="GO:0005737">
    <property type="term" value="C:cytoplasm"/>
    <property type="evidence" value="ECO:0007669"/>
    <property type="project" value="TreeGrafter"/>
</dbReference>
<dbReference type="SFLD" id="SFLDG01082">
    <property type="entry name" value="B12-binding_domain_containing"/>
    <property type="match status" value="1"/>
</dbReference>
<dbReference type="GO" id="GO:0016491">
    <property type="term" value="F:oxidoreductase activity"/>
    <property type="evidence" value="ECO:0007669"/>
    <property type="project" value="UniProtKB-KW"/>
</dbReference>
<accession>A0A0P8WR01</accession>
<dbReference type="InterPro" id="IPR023995">
    <property type="entry name" value="HemZ"/>
</dbReference>
<dbReference type="PROSITE" id="PS51918">
    <property type="entry name" value="RADICAL_SAM"/>
    <property type="match status" value="1"/>
</dbReference>
<dbReference type="PANTHER" id="PTHR13932:SF1">
    <property type="entry name" value="OXYGEN-INDEPENDENT COPROPORPHYRINOGEN-III OXIDASE-LIKE PROTEIN HEMZ"/>
    <property type="match status" value="1"/>
</dbReference>
<organism evidence="2 3">
    <name type="scientific">Oxobacter pfennigii</name>
    <dbReference type="NCBI Taxonomy" id="36849"/>
    <lineage>
        <taxon>Bacteria</taxon>
        <taxon>Bacillati</taxon>
        <taxon>Bacillota</taxon>
        <taxon>Clostridia</taxon>
        <taxon>Eubacteriales</taxon>
        <taxon>Clostridiaceae</taxon>
        <taxon>Oxobacter</taxon>
    </lineage>
</organism>
<dbReference type="InterPro" id="IPR058240">
    <property type="entry name" value="rSAM_sf"/>
</dbReference>
<gene>
    <name evidence="2" type="primary">hemZ_1</name>
    <name evidence="2" type="ORF">OXPF_14590</name>
</gene>
<dbReference type="InterPro" id="IPR023404">
    <property type="entry name" value="rSAM_horseshoe"/>
</dbReference>
<dbReference type="AlphaFoldDB" id="A0A0P8WR01"/>
<dbReference type="Proteomes" id="UP000050326">
    <property type="component" value="Unassembled WGS sequence"/>
</dbReference>
<name>A0A0P8WR01_9CLOT</name>
<dbReference type="PATRIC" id="fig|36849.3.peg.1547"/>
<dbReference type="CDD" id="cd01335">
    <property type="entry name" value="Radical_SAM"/>
    <property type="match status" value="1"/>
</dbReference>
<dbReference type="EC" id="1.3.99.-" evidence="2"/>
<dbReference type="PANTHER" id="PTHR13932">
    <property type="entry name" value="COPROPORPHYRINIGEN III OXIDASE"/>
    <property type="match status" value="1"/>
</dbReference>
<dbReference type="InterPro" id="IPR007197">
    <property type="entry name" value="rSAM"/>
</dbReference>
<evidence type="ECO:0000313" key="3">
    <source>
        <dbReference type="Proteomes" id="UP000050326"/>
    </source>
</evidence>
<dbReference type="SUPFAM" id="SSF102114">
    <property type="entry name" value="Radical SAM enzymes"/>
    <property type="match status" value="1"/>
</dbReference>
<dbReference type="SFLD" id="SFLDF00310">
    <property type="entry name" value="oxygen-independent_coproporphy"/>
    <property type="match status" value="1"/>
</dbReference>